<evidence type="ECO:0000313" key="16">
    <source>
        <dbReference type="Proteomes" id="UP000189728"/>
    </source>
</evidence>
<evidence type="ECO:0000256" key="2">
    <source>
        <dbReference type="ARBA" id="ARBA00006434"/>
    </source>
</evidence>
<keyword evidence="4" id="KW-1003">Cell membrane</keyword>
<dbReference type="GO" id="GO:0005886">
    <property type="term" value="C:plasma membrane"/>
    <property type="evidence" value="ECO:0007669"/>
    <property type="project" value="UniProtKB-SubCell"/>
</dbReference>
<organism evidence="15 16">
    <name type="scientific">Campylobacter pinnipediorum subsp. pinnipediorum</name>
    <dbReference type="NCBI Taxonomy" id="1660067"/>
    <lineage>
        <taxon>Bacteria</taxon>
        <taxon>Pseudomonadati</taxon>
        <taxon>Campylobacterota</taxon>
        <taxon>Epsilonproteobacteria</taxon>
        <taxon>Campylobacterales</taxon>
        <taxon>Campylobacteraceae</taxon>
        <taxon>Campylobacter</taxon>
    </lineage>
</organism>
<feature type="transmembrane region" description="Helical" evidence="14">
    <location>
        <begin position="449"/>
        <end position="469"/>
    </location>
</feature>
<feature type="transmembrane region" description="Helical" evidence="14">
    <location>
        <begin position="175"/>
        <end position="197"/>
    </location>
</feature>
<dbReference type="PANTHER" id="PTHR48086:SF3">
    <property type="entry name" value="SODIUM_PROLINE SYMPORTER"/>
    <property type="match status" value="1"/>
</dbReference>
<keyword evidence="8" id="KW-0915">Sodium</keyword>
<evidence type="ECO:0000256" key="3">
    <source>
        <dbReference type="ARBA" id="ARBA00022448"/>
    </source>
</evidence>
<dbReference type="InterPro" id="IPR050277">
    <property type="entry name" value="Sodium:Solute_Symporter"/>
</dbReference>
<accession>A0AAX0L8W4</accession>
<evidence type="ECO:0000256" key="14">
    <source>
        <dbReference type="SAM" id="Phobius"/>
    </source>
</evidence>
<feature type="transmembrane region" description="Helical" evidence="14">
    <location>
        <begin position="502"/>
        <end position="524"/>
    </location>
</feature>
<keyword evidence="10 14" id="KW-0472">Membrane</keyword>
<evidence type="ECO:0000256" key="13">
    <source>
        <dbReference type="RuleBase" id="RU362091"/>
    </source>
</evidence>
<dbReference type="RefSeq" id="WP_078415750.1">
    <property type="nucleotide sequence ID" value="NZ_MCRK01000046.1"/>
</dbReference>
<keyword evidence="9" id="KW-0406">Ion transport</keyword>
<dbReference type="EMBL" id="MCRK01000046">
    <property type="protein sequence ID" value="OPA74457.1"/>
    <property type="molecule type" value="Genomic_DNA"/>
</dbReference>
<evidence type="ECO:0000256" key="5">
    <source>
        <dbReference type="ARBA" id="ARBA00022692"/>
    </source>
</evidence>
<dbReference type="InterPro" id="IPR001734">
    <property type="entry name" value="Na/solute_symporter"/>
</dbReference>
<evidence type="ECO:0000313" key="15">
    <source>
        <dbReference type="EMBL" id="OPA74457.1"/>
    </source>
</evidence>
<keyword evidence="3" id="KW-0813">Transport</keyword>
<proteinExistence type="inferred from homology"/>
<gene>
    <name evidence="15" type="ORF">BFG04_06960</name>
</gene>
<evidence type="ECO:0000256" key="8">
    <source>
        <dbReference type="ARBA" id="ARBA00023053"/>
    </source>
</evidence>
<keyword evidence="5 14" id="KW-0812">Transmembrane</keyword>
<sequence length="533" mass="59277">MNIYIAGVLVGICIYLVIGFYAGKKVKNLEDYYVNGRKSTTLFITGTMFASMLSTNGFMGDTAYAYNGNITTIFLINILCACGYVLGPLYFGRFIRRAKVNTMPSYFSLRFNSDRIQRFAGIITVVSLSAYLLSVMSGTTILMEVLSGFDRTTCLFISWICILLFTVYSGSKGVVLIDTIMCLCFLSSTIFVGYFVFNESGGISNLIQNLISNPNSPKDLFSYHGNTGNGSAFDMVIYAITLGIVWMITVAVSPWQAGRNLMAKNEHVVFRSGVLSALLTTFFLLYLYIIAISVIQLNPNMAKPEQVIIWTAHEVVPKFLGVFLLTGILSAGLSSATTFLSVVSFSLANDIFRINFKNEKSQIGFTRKVVFVVSLIALILAYFDLASIRIIAWFASTIIASSWGFLAFASVWSKKITERGAYLSMLGGFFGYLISKCLVEFAGFDLKNLFDPFFIGLFLSVCLATIGSFGQKRTPEEVEFLNKLHEIPISEQNSSDYKIDRFYAYLMIASGIILTILLIIYWALPYNDLKDIL</sequence>
<keyword evidence="6" id="KW-0769">Symport</keyword>
<reference evidence="15 16" key="1">
    <citation type="submission" date="2016-08" db="EMBL/GenBank/DDBJ databases">
        <title>Campylobacter species from sea mammals.</title>
        <authorList>
            <person name="Gilbert M.J."/>
            <person name="Byrne B.A."/>
            <person name="Zomer A.L."/>
            <person name="Wagenaar J.A."/>
        </authorList>
    </citation>
    <scope>NUCLEOTIDE SEQUENCE [LARGE SCALE GENOMIC DNA]</scope>
    <source>
        <strain evidence="15 16">1105248</strain>
    </source>
</reference>
<keyword evidence="7 14" id="KW-1133">Transmembrane helix</keyword>
<comment type="similarity">
    <text evidence="2 13">Belongs to the sodium:solute symporter (SSF) (TC 2.A.21) family.</text>
</comment>
<evidence type="ECO:0000256" key="11">
    <source>
        <dbReference type="ARBA" id="ARBA00023201"/>
    </source>
</evidence>
<feature type="transmembrane region" description="Helical" evidence="14">
    <location>
        <begin position="119"/>
        <end position="143"/>
    </location>
</feature>
<feature type="transmembrane region" description="Helical" evidence="14">
    <location>
        <begin position="391"/>
        <end position="409"/>
    </location>
</feature>
<dbReference type="CDD" id="cd10322">
    <property type="entry name" value="SLC5sbd"/>
    <property type="match status" value="1"/>
</dbReference>
<dbReference type="Pfam" id="PF00474">
    <property type="entry name" value="SSF"/>
    <property type="match status" value="1"/>
</dbReference>
<feature type="transmembrane region" description="Helical" evidence="14">
    <location>
        <begin position="369"/>
        <end position="385"/>
    </location>
</feature>
<dbReference type="GO" id="GO:0015293">
    <property type="term" value="F:symporter activity"/>
    <property type="evidence" value="ECO:0007669"/>
    <property type="project" value="UniProtKB-KW"/>
</dbReference>
<comment type="subcellular location">
    <subcellularLocation>
        <location evidence="1">Cell membrane</location>
        <topology evidence="1">Multi-pass membrane protein</topology>
    </subcellularLocation>
</comment>
<feature type="transmembrane region" description="Helical" evidence="14">
    <location>
        <begin position="71"/>
        <end position="91"/>
    </location>
</feature>
<evidence type="ECO:0000256" key="9">
    <source>
        <dbReference type="ARBA" id="ARBA00023065"/>
    </source>
</evidence>
<comment type="caution">
    <text evidence="15">The sequence shown here is derived from an EMBL/GenBank/DDBJ whole genome shotgun (WGS) entry which is preliminary data.</text>
</comment>
<dbReference type="GO" id="GO:0006814">
    <property type="term" value="P:sodium ion transport"/>
    <property type="evidence" value="ECO:0007669"/>
    <property type="project" value="UniProtKB-KW"/>
</dbReference>
<evidence type="ECO:0000256" key="1">
    <source>
        <dbReference type="ARBA" id="ARBA00004651"/>
    </source>
</evidence>
<dbReference type="PANTHER" id="PTHR48086">
    <property type="entry name" value="SODIUM/PROLINE SYMPORTER-RELATED"/>
    <property type="match status" value="1"/>
</dbReference>
<dbReference type="AlphaFoldDB" id="A0AAX0L8W4"/>
<feature type="transmembrane region" description="Helical" evidence="14">
    <location>
        <begin position="149"/>
        <end position="168"/>
    </location>
</feature>
<feature type="transmembrane region" description="Helical" evidence="14">
    <location>
        <begin position="42"/>
        <end position="59"/>
    </location>
</feature>
<dbReference type="Gene3D" id="1.20.1730.10">
    <property type="entry name" value="Sodium/glucose cotransporter"/>
    <property type="match status" value="1"/>
</dbReference>
<comment type="catalytic activity">
    <reaction evidence="12">
        <text>L-proline(in) + Na(+)(in) = L-proline(out) + Na(+)(out)</text>
        <dbReference type="Rhea" id="RHEA:28967"/>
        <dbReference type="ChEBI" id="CHEBI:29101"/>
        <dbReference type="ChEBI" id="CHEBI:60039"/>
    </reaction>
</comment>
<feature type="transmembrane region" description="Helical" evidence="14">
    <location>
        <begin position="235"/>
        <end position="253"/>
    </location>
</feature>
<name>A0AAX0L8W4_9BACT</name>
<keyword evidence="11" id="KW-0739">Sodium transport</keyword>
<dbReference type="Proteomes" id="UP000189728">
    <property type="component" value="Unassembled WGS sequence"/>
</dbReference>
<dbReference type="PROSITE" id="PS50283">
    <property type="entry name" value="NA_SOLUT_SYMP_3"/>
    <property type="match status" value="1"/>
</dbReference>
<feature type="transmembrane region" description="Helical" evidence="14">
    <location>
        <begin position="421"/>
        <end position="443"/>
    </location>
</feature>
<evidence type="ECO:0000256" key="12">
    <source>
        <dbReference type="ARBA" id="ARBA00033708"/>
    </source>
</evidence>
<evidence type="ECO:0000256" key="7">
    <source>
        <dbReference type="ARBA" id="ARBA00022989"/>
    </source>
</evidence>
<protein>
    <submittedName>
        <fullName evidence="15">Sodium:solute symporter</fullName>
    </submittedName>
</protein>
<evidence type="ECO:0000256" key="10">
    <source>
        <dbReference type="ARBA" id="ARBA00023136"/>
    </source>
</evidence>
<feature type="transmembrane region" description="Helical" evidence="14">
    <location>
        <begin position="274"/>
        <end position="295"/>
    </location>
</feature>
<evidence type="ECO:0000256" key="6">
    <source>
        <dbReference type="ARBA" id="ARBA00022847"/>
    </source>
</evidence>
<evidence type="ECO:0000256" key="4">
    <source>
        <dbReference type="ARBA" id="ARBA00022475"/>
    </source>
</evidence>
<dbReference type="InterPro" id="IPR038377">
    <property type="entry name" value="Na/Glc_symporter_sf"/>
</dbReference>
<feature type="transmembrane region" description="Helical" evidence="14">
    <location>
        <begin position="319"/>
        <end position="348"/>
    </location>
</feature>
<feature type="transmembrane region" description="Helical" evidence="14">
    <location>
        <begin position="6"/>
        <end position="22"/>
    </location>
</feature>